<dbReference type="SUPFAM" id="SSF56672">
    <property type="entry name" value="DNA/RNA polymerases"/>
    <property type="match status" value="1"/>
</dbReference>
<dbReference type="Proteomes" id="UP001281410">
    <property type="component" value="Unassembled WGS sequence"/>
</dbReference>
<dbReference type="EMBL" id="JANJYJ010000007">
    <property type="protein sequence ID" value="KAK3199092.1"/>
    <property type="molecule type" value="Genomic_DNA"/>
</dbReference>
<reference evidence="2" key="1">
    <citation type="journal article" date="2023" name="Plant J.">
        <title>Genome sequences and population genomics provide insights into the demographic history, inbreeding, and mutation load of two 'living fossil' tree species of Dipteronia.</title>
        <authorList>
            <person name="Feng Y."/>
            <person name="Comes H.P."/>
            <person name="Chen J."/>
            <person name="Zhu S."/>
            <person name="Lu R."/>
            <person name="Zhang X."/>
            <person name="Li P."/>
            <person name="Qiu J."/>
            <person name="Olsen K.M."/>
            <person name="Qiu Y."/>
        </authorList>
    </citation>
    <scope>NUCLEOTIDE SEQUENCE</scope>
    <source>
        <strain evidence="2">NBL</strain>
    </source>
</reference>
<dbReference type="InterPro" id="IPR043502">
    <property type="entry name" value="DNA/RNA_pol_sf"/>
</dbReference>
<protein>
    <recommendedName>
        <fullName evidence="1">Reverse transcriptase domain-containing protein</fullName>
    </recommendedName>
</protein>
<dbReference type="InterPro" id="IPR052343">
    <property type="entry name" value="Retrotransposon-Effector_Assoc"/>
</dbReference>
<organism evidence="2 3">
    <name type="scientific">Dipteronia sinensis</name>
    <dbReference type="NCBI Taxonomy" id="43782"/>
    <lineage>
        <taxon>Eukaryota</taxon>
        <taxon>Viridiplantae</taxon>
        <taxon>Streptophyta</taxon>
        <taxon>Embryophyta</taxon>
        <taxon>Tracheophyta</taxon>
        <taxon>Spermatophyta</taxon>
        <taxon>Magnoliopsida</taxon>
        <taxon>eudicotyledons</taxon>
        <taxon>Gunneridae</taxon>
        <taxon>Pentapetalae</taxon>
        <taxon>rosids</taxon>
        <taxon>malvids</taxon>
        <taxon>Sapindales</taxon>
        <taxon>Sapindaceae</taxon>
        <taxon>Hippocastanoideae</taxon>
        <taxon>Acereae</taxon>
        <taxon>Dipteronia</taxon>
    </lineage>
</organism>
<evidence type="ECO:0000313" key="2">
    <source>
        <dbReference type="EMBL" id="KAK3199092.1"/>
    </source>
</evidence>
<feature type="domain" description="Reverse transcriptase" evidence="1">
    <location>
        <begin position="1"/>
        <end position="111"/>
    </location>
</feature>
<dbReference type="PANTHER" id="PTHR46890">
    <property type="entry name" value="NON-LTR RETROLELEMENT REVERSE TRANSCRIPTASE-LIKE PROTEIN-RELATED"/>
    <property type="match status" value="1"/>
</dbReference>
<gene>
    <name evidence="2" type="ORF">Dsin_022507</name>
</gene>
<dbReference type="Pfam" id="PF00078">
    <property type="entry name" value="RVT_1"/>
    <property type="match status" value="1"/>
</dbReference>
<dbReference type="AlphaFoldDB" id="A0AAE0E179"/>
<sequence>MERVGFGYKWMRWMSVLINGCPTKEFKISRGLRQGDPLSPFLFNIAAEGLSYMFQRAAEANMLRGEDFSDNGTHVTHLQFADDTVLFIKPETKFLYNSKRILRCFELISGL</sequence>
<comment type="caution">
    <text evidence="2">The sequence shown here is derived from an EMBL/GenBank/DDBJ whole genome shotgun (WGS) entry which is preliminary data.</text>
</comment>
<accession>A0AAE0E179</accession>
<proteinExistence type="predicted"/>
<dbReference type="PANTHER" id="PTHR46890:SF50">
    <property type="entry name" value="RNA-DIRECTED DNA POLYMERASE, EUKARYOTA, REVERSE TRANSCRIPTASE ZINC-BINDING DOMAIN PROTEIN-RELATED"/>
    <property type="match status" value="1"/>
</dbReference>
<dbReference type="InterPro" id="IPR000477">
    <property type="entry name" value="RT_dom"/>
</dbReference>
<evidence type="ECO:0000259" key="1">
    <source>
        <dbReference type="PROSITE" id="PS50878"/>
    </source>
</evidence>
<name>A0AAE0E179_9ROSI</name>
<keyword evidence="3" id="KW-1185">Reference proteome</keyword>
<evidence type="ECO:0000313" key="3">
    <source>
        <dbReference type="Proteomes" id="UP001281410"/>
    </source>
</evidence>
<dbReference type="PROSITE" id="PS50878">
    <property type="entry name" value="RT_POL"/>
    <property type="match status" value="1"/>
</dbReference>